<gene>
    <name evidence="1" type="ORF">GGQ68_000308</name>
</gene>
<sequence length="89" mass="9227">MDLKTAEIDHAALRLVAPFDGVLLGFDARVGACVSEGELAAENYAPKRKAVDVYVLISRLTGTGGVPLARGTEAKVVRGNGESCAGRIA</sequence>
<evidence type="ECO:0000313" key="1">
    <source>
        <dbReference type="EMBL" id="MBB3983997.1"/>
    </source>
</evidence>
<dbReference type="RefSeq" id="WP_183962626.1">
    <property type="nucleotide sequence ID" value="NZ_BAABBZ010000012.1"/>
</dbReference>
<protein>
    <submittedName>
        <fullName evidence="1">Uncharacterized protein</fullName>
    </submittedName>
</protein>
<reference evidence="1 2" key="1">
    <citation type="submission" date="2020-08" db="EMBL/GenBank/DDBJ databases">
        <title>Genomic Encyclopedia of Type Strains, Phase IV (KMG-IV): sequencing the most valuable type-strain genomes for metagenomic binning, comparative biology and taxonomic classification.</title>
        <authorList>
            <person name="Goeker M."/>
        </authorList>
    </citation>
    <scope>NUCLEOTIDE SEQUENCE [LARGE SCALE GENOMIC DNA]</scope>
    <source>
        <strain evidence="1 2">DSM 102235</strain>
    </source>
</reference>
<evidence type="ECO:0000313" key="2">
    <source>
        <dbReference type="Proteomes" id="UP000541426"/>
    </source>
</evidence>
<accession>A0A7W6DNI3</accession>
<dbReference type="AlphaFoldDB" id="A0A7W6DNI3"/>
<name>A0A7W6DNI3_9RHOB</name>
<dbReference type="Proteomes" id="UP000541426">
    <property type="component" value="Unassembled WGS sequence"/>
</dbReference>
<comment type="caution">
    <text evidence="1">The sequence shown here is derived from an EMBL/GenBank/DDBJ whole genome shotgun (WGS) entry which is preliminary data.</text>
</comment>
<proteinExistence type="predicted"/>
<organism evidence="1 2">
    <name type="scientific">Sagittula marina</name>
    <dbReference type="NCBI Taxonomy" id="943940"/>
    <lineage>
        <taxon>Bacteria</taxon>
        <taxon>Pseudomonadati</taxon>
        <taxon>Pseudomonadota</taxon>
        <taxon>Alphaproteobacteria</taxon>
        <taxon>Rhodobacterales</taxon>
        <taxon>Roseobacteraceae</taxon>
        <taxon>Sagittula</taxon>
    </lineage>
</organism>
<keyword evidence="2" id="KW-1185">Reference proteome</keyword>
<dbReference type="EMBL" id="JACIEJ010000001">
    <property type="protein sequence ID" value="MBB3983997.1"/>
    <property type="molecule type" value="Genomic_DNA"/>
</dbReference>